<dbReference type="GO" id="GO:0000175">
    <property type="term" value="F:3'-5'-RNA exonuclease activity"/>
    <property type="evidence" value="ECO:0007669"/>
    <property type="project" value="InterPro"/>
</dbReference>
<feature type="region of interest" description="Disordered" evidence="4">
    <location>
        <begin position="229"/>
        <end position="261"/>
    </location>
</feature>
<evidence type="ECO:0000256" key="4">
    <source>
        <dbReference type="SAM" id="MobiDB-lite"/>
    </source>
</evidence>
<dbReference type="Pfam" id="PF00929">
    <property type="entry name" value="RNase_T"/>
    <property type="match status" value="1"/>
</dbReference>
<feature type="domain" description="Exonuclease" evidence="5">
    <location>
        <begin position="7"/>
        <end position="215"/>
    </location>
</feature>
<dbReference type="InterPro" id="IPR051274">
    <property type="entry name" value="3-5_Exoribonuclease"/>
</dbReference>
<dbReference type="InterPro" id="IPR013520">
    <property type="entry name" value="Ribonucl_H"/>
</dbReference>
<dbReference type="GO" id="GO:0003676">
    <property type="term" value="F:nucleic acid binding"/>
    <property type="evidence" value="ECO:0007669"/>
    <property type="project" value="InterPro"/>
</dbReference>
<protein>
    <recommendedName>
        <fullName evidence="5">Exonuclease domain-containing protein</fullName>
    </recommendedName>
</protein>
<dbReference type="CDD" id="cd06133">
    <property type="entry name" value="ERI-1_3'hExo_like"/>
    <property type="match status" value="1"/>
</dbReference>
<dbReference type="PANTHER" id="PTHR23044">
    <property type="entry name" value="3'-5' EXONUCLEASE ERI1-RELATED"/>
    <property type="match status" value="1"/>
</dbReference>
<evidence type="ECO:0000256" key="3">
    <source>
        <dbReference type="ARBA" id="ARBA00022839"/>
    </source>
</evidence>
<reference evidence="6" key="1">
    <citation type="submission" date="2018-10" db="EMBL/GenBank/DDBJ databases">
        <title>Hidden diversity of soil giant viruses.</title>
        <authorList>
            <person name="Schulz F."/>
            <person name="Alteio L."/>
            <person name="Goudeau D."/>
            <person name="Ryan E.M."/>
            <person name="Malmstrom R.R."/>
            <person name="Blanchard J."/>
            <person name="Woyke T."/>
        </authorList>
    </citation>
    <scope>NUCLEOTIDE SEQUENCE</scope>
    <source>
        <strain evidence="6">TEV1</strain>
    </source>
</reference>
<name>A0A3G4ZSP8_9VIRU</name>
<dbReference type="PANTHER" id="PTHR23044:SF61">
    <property type="entry name" value="3'-5' EXORIBONUCLEASE 1-RELATED"/>
    <property type="match status" value="1"/>
</dbReference>
<keyword evidence="3" id="KW-0269">Exonuclease</keyword>
<dbReference type="InterPro" id="IPR036397">
    <property type="entry name" value="RNaseH_sf"/>
</dbReference>
<dbReference type="EMBL" id="MK071988">
    <property type="protein sequence ID" value="AYV76623.1"/>
    <property type="molecule type" value="Genomic_DNA"/>
</dbReference>
<evidence type="ECO:0000256" key="2">
    <source>
        <dbReference type="ARBA" id="ARBA00022801"/>
    </source>
</evidence>
<sequence>MDSDYIYYCVVDFEATCWENLTPKEQITKPWEIIEFPSVLFKLNENTNELEYLSEIQKYCRPVVNPQLSQFCTDLTGIEQKTVDTADIFPTILREHYLWIINQVGENNLDKTILLSCGRWDFETALYKELKRWIGNSIFMKNEPALYNFMLSIPSIYKRFINVKDLYEDIFHDKNSMVGMLGKLNIILEGRHHSGLDDSKNIGKILQKVYNKNTYKKYINLLQWNLKENIPNNDKNPTQNTTQNTTHRPKHFNKHSKKTQN</sequence>
<organism evidence="6">
    <name type="scientific">Terrestrivirus sp</name>
    <dbReference type="NCBI Taxonomy" id="2487775"/>
    <lineage>
        <taxon>Viruses</taxon>
        <taxon>Varidnaviria</taxon>
        <taxon>Bamfordvirae</taxon>
        <taxon>Nucleocytoviricota</taxon>
        <taxon>Megaviricetes</taxon>
        <taxon>Imitervirales</taxon>
        <taxon>Mimiviridae</taxon>
        <taxon>Klosneuvirinae</taxon>
    </lineage>
</organism>
<dbReference type="Gene3D" id="3.30.420.10">
    <property type="entry name" value="Ribonuclease H-like superfamily/Ribonuclease H"/>
    <property type="match status" value="1"/>
</dbReference>
<keyword evidence="2" id="KW-0378">Hydrolase</keyword>
<evidence type="ECO:0000256" key="1">
    <source>
        <dbReference type="ARBA" id="ARBA00022722"/>
    </source>
</evidence>
<dbReference type="SUPFAM" id="SSF53098">
    <property type="entry name" value="Ribonuclease H-like"/>
    <property type="match status" value="1"/>
</dbReference>
<dbReference type="SMART" id="SM00479">
    <property type="entry name" value="EXOIII"/>
    <property type="match status" value="1"/>
</dbReference>
<gene>
    <name evidence="6" type="ORF">Terrestrivirus10_7</name>
</gene>
<proteinExistence type="predicted"/>
<dbReference type="InterPro" id="IPR047201">
    <property type="entry name" value="ERI-1_3'hExo-like"/>
</dbReference>
<keyword evidence="1" id="KW-0540">Nuclease</keyword>
<accession>A0A3G4ZSP8</accession>
<dbReference type="InterPro" id="IPR012337">
    <property type="entry name" value="RNaseH-like_sf"/>
</dbReference>
<evidence type="ECO:0000313" key="6">
    <source>
        <dbReference type="EMBL" id="AYV76623.1"/>
    </source>
</evidence>
<feature type="compositionally biased region" description="Low complexity" evidence="4">
    <location>
        <begin position="231"/>
        <end position="246"/>
    </location>
</feature>
<evidence type="ECO:0000259" key="5">
    <source>
        <dbReference type="SMART" id="SM00479"/>
    </source>
</evidence>
<feature type="compositionally biased region" description="Basic residues" evidence="4">
    <location>
        <begin position="247"/>
        <end position="261"/>
    </location>
</feature>